<evidence type="ECO:0000313" key="2">
    <source>
        <dbReference type="Proteomes" id="UP000295398"/>
    </source>
</evidence>
<reference evidence="1 2" key="1">
    <citation type="submission" date="2019-02" db="EMBL/GenBank/DDBJ databases">
        <authorList>
            <person name="Webb C.J."/>
            <person name="Sharma R."/>
            <person name="Berg J.A."/>
            <person name="Payne A.M."/>
            <person name="Fajardo C.P."/>
            <person name="Breakwell D.P."/>
            <person name="Hope S."/>
            <person name="Grose J.H."/>
        </authorList>
    </citation>
    <scope>NUCLEOTIDE SEQUENCE [LARGE SCALE GENOMIC DNA]</scope>
</reference>
<protein>
    <submittedName>
        <fullName evidence="1">Putative virion structural protein</fullName>
    </submittedName>
</protein>
<accession>A0A482IFG2</accession>
<name>A0A482IFG2_9CAUD</name>
<keyword evidence="2" id="KW-1185">Reference proteome</keyword>
<sequence length="395" mass="44129">MFIIGHFSTPELKMKKDVETTLVSFLTKFPDFIRQRHDSLEEFNAQLYNEYLTMVEQSLSSLDYLPGILDTIQVLLAGNQLTAISLLVGVPDVDIVGTLDKISTKRSPLDAAARTGSRLGAAFAAGESTRLGLPSYDKLIPAVESIRGVRRVARESTENVEDILMGGDKTANMGIGKDALKQINDMDKLSTGKMFSCVFERDGNKAELMLRLRLAVKSAPTAAMRTFIAFSDQTKTFSERWIKASVGQLGYAKDIFFSNDLIDEYRKNRYRDKTGYYKQLMERRNGNWLSGLLSFSPSINNASAVMIVSRDTLDSLQAEMGGDFDDYNVRKRVFEDTLTVYFVVIDTQWNRVVIYTRGMDGSMELDKSDFVKSKSGGSNVNSIIEAYRSGAQPTL</sequence>
<evidence type="ECO:0000313" key="1">
    <source>
        <dbReference type="EMBL" id="QBP07478.1"/>
    </source>
</evidence>
<dbReference type="Proteomes" id="UP000295398">
    <property type="component" value="Segment"/>
</dbReference>
<gene>
    <name evidence="1" type="ORF">DERBICUS_52</name>
</gene>
<organism evidence="1 2">
    <name type="scientific">Erwinia phage Derbicus</name>
    <dbReference type="NCBI Taxonomy" id="2530027"/>
    <lineage>
        <taxon>Viruses</taxon>
        <taxon>Duplodnaviria</taxon>
        <taxon>Heunggongvirae</taxon>
        <taxon>Uroviricota</taxon>
        <taxon>Caudoviricetes</taxon>
        <taxon>Chimalliviridae</taxon>
        <taxon>Derbicusvirus</taxon>
        <taxon>Derbicusvirus derbicus</taxon>
    </lineage>
</organism>
<proteinExistence type="predicted"/>
<dbReference type="EMBL" id="MK514282">
    <property type="protein sequence ID" value="QBP07478.1"/>
    <property type="molecule type" value="Genomic_DNA"/>
</dbReference>